<keyword evidence="3 9" id="KW-0489">Methyltransferase</keyword>
<comment type="catalytic activity">
    <reaction evidence="1 9">
        <text>guanosine(46) in tRNA + S-adenosyl-L-methionine = N(7)-methylguanosine(46) in tRNA + S-adenosyl-L-homocysteine</text>
        <dbReference type="Rhea" id="RHEA:42708"/>
        <dbReference type="Rhea" id="RHEA-COMP:10188"/>
        <dbReference type="Rhea" id="RHEA-COMP:10189"/>
        <dbReference type="ChEBI" id="CHEBI:57856"/>
        <dbReference type="ChEBI" id="CHEBI:59789"/>
        <dbReference type="ChEBI" id="CHEBI:74269"/>
        <dbReference type="ChEBI" id="CHEBI:74480"/>
        <dbReference type="EC" id="2.1.1.33"/>
    </reaction>
</comment>
<dbReference type="GO" id="GO:0005634">
    <property type="term" value="C:nucleus"/>
    <property type="evidence" value="ECO:0007669"/>
    <property type="project" value="UniProtKB-SubCell"/>
</dbReference>
<sequence>MSFSPTCPSRSLIGLVGTGFILPDMAKRKRQPSSAPAVGRSALAAEHSALLPQKRHYRQRAHANPFSDHALAYPPAPAALDCAALYPASAGTGRTPEFADIGCGFGGLLIALAPLFPDTLMLGESASSNAAANRRTALSIVTSWPRAVAEPPKGVPPAASCFNESRNAHPDTPPGMEIRVQVSQYVQDRIAALRATTPAPPDASPDTPAPYQNVAIVRANAMKFLPNYFPKASLSALFFLFPDPHFKARKHKARIITPTLLAEYAYVLRAGGIVYTITDVRDLHEWMAAHLEAFPLFEPVSEEQLRAEGKGPILDAVYSSTEEGKKVERNKGDKWLACFRRIEASRD</sequence>
<feature type="binding site" evidence="9">
    <location>
        <position position="240"/>
    </location>
    <ligand>
        <name>S-adenosyl-L-methionine</name>
        <dbReference type="ChEBI" id="CHEBI:59789"/>
    </ligand>
</feature>
<feature type="binding site" evidence="9">
    <location>
        <begin position="220"/>
        <end position="221"/>
    </location>
    <ligand>
        <name>S-adenosyl-L-methionine</name>
        <dbReference type="ChEBI" id="CHEBI:59789"/>
    </ligand>
</feature>
<dbReference type="GO" id="GO:0000049">
    <property type="term" value="F:tRNA binding"/>
    <property type="evidence" value="ECO:0007669"/>
    <property type="project" value="UniProtKB-UniRule"/>
</dbReference>
<keyword evidence="8 9" id="KW-0539">Nucleus</keyword>
<protein>
    <recommendedName>
        <fullName evidence="9">tRNA (guanine-N(7)-)-methyltransferase</fullName>
        <ecNumber evidence="9">2.1.1.33</ecNumber>
    </recommendedName>
    <alternativeName>
        <fullName evidence="9">Transfer RNA methyltransferase 8</fullName>
    </alternativeName>
    <alternativeName>
        <fullName evidence="9">tRNA (guanine(46)-N(7))-methyltransferase</fullName>
    </alternativeName>
    <alternativeName>
        <fullName evidence="9">tRNA(m7G46)-methyltransferase</fullName>
    </alternativeName>
</protein>
<evidence type="ECO:0000256" key="5">
    <source>
        <dbReference type="ARBA" id="ARBA00022691"/>
    </source>
</evidence>
<comment type="similarity">
    <text evidence="9">Belongs to the class I-like SAM-binding methyltransferase superfamily. TrmB family.</text>
</comment>
<dbReference type="STRING" id="742152.A0A2H3JKA5"/>
<evidence type="ECO:0000256" key="7">
    <source>
        <dbReference type="ARBA" id="ARBA00022884"/>
    </source>
</evidence>
<dbReference type="PANTHER" id="PTHR23417:SF16">
    <property type="entry name" value="TRNA (GUANINE-N(7)-)-METHYLTRANSFERASE"/>
    <property type="match status" value="1"/>
</dbReference>
<dbReference type="PANTHER" id="PTHR23417">
    <property type="entry name" value="3-DEOXY-D-MANNO-OCTULOSONIC-ACID TRANSFERASE/TRNA GUANINE-N 7 - -METHYLTRANSFERASE"/>
    <property type="match status" value="1"/>
</dbReference>
<proteinExistence type="inferred from homology"/>
<feature type="binding site" evidence="9">
    <location>
        <begin position="177"/>
        <end position="178"/>
    </location>
    <ligand>
        <name>S-adenosyl-L-methionine</name>
        <dbReference type="ChEBI" id="CHEBI:59789"/>
    </ligand>
</feature>
<reference evidence="10 11" key="1">
    <citation type="journal article" date="2012" name="Science">
        <title>The Paleozoic origin of enzymatic lignin decomposition reconstructed from 31 fungal genomes.</title>
        <authorList>
            <person name="Floudas D."/>
            <person name="Binder M."/>
            <person name="Riley R."/>
            <person name="Barry K."/>
            <person name="Blanchette R.A."/>
            <person name="Henrissat B."/>
            <person name="Martinez A.T."/>
            <person name="Otillar R."/>
            <person name="Spatafora J.W."/>
            <person name="Yadav J.S."/>
            <person name="Aerts A."/>
            <person name="Benoit I."/>
            <person name="Boyd A."/>
            <person name="Carlson A."/>
            <person name="Copeland A."/>
            <person name="Coutinho P.M."/>
            <person name="de Vries R.P."/>
            <person name="Ferreira P."/>
            <person name="Findley K."/>
            <person name="Foster B."/>
            <person name="Gaskell J."/>
            <person name="Glotzer D."/>
            <person name="Gorecki P."/>
            <person name="Heitman J."/>
            <person name="Hesse C."/>
            <person name="Hori C."/>
            <person name="Igarashi K."/>
            <person name="Jurgens J.A."/>
            <person name="Kallen N."/>
            <person name="Kersten P."/>
            <person name="Kohler A."/>
            <person name="Kuees U."/>
            <person name="Kumar T.K.A."/>
            <person name="Kuo A."/>
            <person name="LaButti K."/>
            <person name="Larrondo L.F."/>
            <person name="Lindquist E."/>
            <person name="Ling A."/>
            <person name="Lombard V."/>
            <person name="Lucas S."/>
            <person name="Lundell T."/>
            <person name="Martin R."/>
            <person name="McLaughlin D.J."/>
            <person name="Morgenstern I."/>
            <person name="Morin E."/>
            <person name="Murat C."/>
            <person name="Nagy L.G."/>
            <person name="Nolan M."/>
            <person name="Ohm R.A."/>
            <person name="Patyshakuliyeva A."/>
            <person name="Rokas A."/>
            <person name="Ruiz-Duenas F.J."/>
            <person name="Sabat G."/>
            <person name="Salamov A."/>
            <person name="Samejima M."/>
            <person name="Schmutz J."/>
            <person name="Slot J.C."/>
            <person name="St John F."/>
            <person name="Stenlid J."/>
            <person name="Sun H."/>
            <person name="Sun S."/>
            <person name="Syed K."/>
            <person name="Tsang A."/>
            <person name="Wiebenga A."/>
            <person name="Young D."/>
            <person name="Pisabarro A."/>
            <person name="Eastwood D.C."/>
            <person name="Martin F."/>
            <person name="Cullen D."/>
            <person name="Grigoriev I.V."/>
            <person name="Hibbett D.S."/>
        </authorList>
    </citation>
    <scope>NUCLEOTIDE SEQUENCE [LARGE SCALE GENOMIC DNA]</scope>
    <source>
        <strain evidence="10 11">MD-104</strain>
    </source>
</reference>
<evidence type="ECO:0000256" key="2">
    <source>
        <dbReference type="ARBA" id="ARBA00022555"/>
    </source>
</evidence>
<evidence type="ECO:0000256" key="4">
    <source>
        <dbReference type="ARBA" id="ARBA00022679"/>
    </source>
</evidence>
<accession>A0A2H3JKA5</accession>
<dbReference type="HAMAP" id="MF_03055">
    <property type="entry name" value="tRNA_methyltr_TrmB_euk"/>
    <property type="match status" value="1"/>
</dbReference>
<dbReference type="UniPathway" id="UPA00989"/>
<dbReference type="PROSITE" id="PS51625">
    <property type="entry name" value="SAM_MT_TRMB"/>
    <property type="match status" value="1"/>
</dbReference>
<dbReference type="GO" id="GO:0043527">
    <property type="term" value="C:tRNA methyltransferase complex"/>
    <property type="evidence" value="ECO:0007669"/>
    <property type="project" value="TreeGrafter"/>
</dbReference>
<comment type="subcellular location">
    <subcellularLocation>
        <location evidence="9">Nucleus</location>
    </subcellularLocation>
</comment>
<dbReference type="Gene3D" id="3.40.50.150">
    <property type="entry name" value="Vaccinia Virus protein VP39"/>
    <property type="match status" value="2"/>
</dbReference>
<dbReference type="SUPFAM" id="SSF53335">
    <property type="entry name" value="S-adenosyl-L-methionine-dependent methyltransferases"/>
    <property type="match status" value="1"/>
</dbReference>
<keyword evidence="2 9" id="KW-0820">tRNA-binding</keyword>
<dbReference type="InterPro" id="IPR025763">
    <property type="entry name" value="Trm8_euk"/>
</dbReference>
<comment type="subunit">
    <text evidence="9">Forms a complex with TRM82.</text>
</comment>
<comment type="function">
    <text evidence="9">Catalyzes the formation of N(7)-methylguanine at position 46 (m7G46) in tRNA.</text>
</comment>
<name>A0A2H3JKA5_WOLCO</name>
<feature type="binding site" evidence="9">
    <location>
        <position position="102"/>
    </location>
    <ligand>
        <name>S-adenosyl-L-methionine</name>
        <dbReference type="ChEBI" id="CHEBI:59789"/>
    </ligand>
</feature>
<dbReference type="EC" id="2.1.1.33" evidence="9"/>
<evidence type="ECO:0000256" key="9">
    <source>
        <dbReference type="HAMAP-Rule" id="MF_03055"/>
    </source>
</evidence>
<dbReference type="AlphaFoldDB" id="A0A2H3JKA5"/>
<keyword evidence="11" id="KW-1185">Reference proteome</keyword>
<evidence type="ECO:0000256" key="3">
    <source>
        <dbReference type="ARBA" id="ARBA00022603"/>
    </source>
</evidence>
<keyword evidence="4 9" id="KW-0808">Transferase</keyword>
<evidence type="ECO:0000256" key="1">
    <source>
        <dbReference type="ARBA" id="ARBA00000142"/>
    </source>
</evidence>
<dbReference type="Proteomes" id="UP000218811">
    <property type="component" value="Unassembled WGS sequence"/>
</dbReference>
<evidence type="ECO:0000256" key="8">
    <source>
        <dbReference type="ARBA" id="ARBA00023242"/>
    </source>
</evidence>
<evidence type="ECO:0000313" key="10">
    <source>
        <dbReference type="EMBL" id="PCH42622.1"/>
    </source>
</evidence>
<gene>
    <name evidence="9" type="primary">TRM8</name>
    <name evidence="10" type="ORF">WOLCODRAFT_163927</name>
</gene>
<dbReference type="InterPro" id="IPR003358">
    <property type="entry name" value="tRNA_(Gua-N-7)_MeTrfase_Trmb"/>
</dbReference>
<organism evidence="10 11">
    <name type="scientific">Wolfiporia cocos (strain MD-104)</name>
    <name type="common">Brown rot fungus</name>
    <dbReference type="NCBI Taxonomy" id="742152"/>
    <lineage>
        <taxon>Eukaryota</taxon>
        <taxon>Fungi</taxon>
        <taxon>Dikarya</taxon>
        <taxon>Basidiomycota</taxon>
        <taxon>Agaricomycotina</taxon>
        <taxon>Agaricomycetes</taxon>
        <taxon>Polyporales</taxon>
        <taxon>Phaeolaceae</taxon>
        <taxon>Wolfiporia</taxon>
    </lineage>
</organism>
<keyword evidence="6 9" id="KW-0819">tRNA processing</keyword>
<keyword evidence="7 9" id="KW-0694">RNA-binding</keyword>
<evidence type="ECO:0000313" key="11">
    <source>
        <dbReference type="Proteomes" id="UP000218811"/>
    </source>
</evidence>
<feature type="active site" evidence="9">
    <location>
        <position position="243"/>
    </location>
</feature>
<dbReference type="Pfam" id="PF02390">
    <property type="entry name" value="Methyltransf_4"/>
    <property type="match status" value="1"/>
</dbReference>
<dbReference type="EMBL" id="KB468124">
    <property type="protein sequence ID" value="PCH42622.1"/>
    <property type="molecule type" value="Genomic_DNA"/>
</dbReference>
<keyword evidence="5 9" id="KW-0949">S-adenosyl-L-methionine</keyword>
<feature type="binding site" evidence="9">
    <location>
        <begin position="321"/>
        <end position="323"/>
    </location>
    <ligand>
        <name>S-adenosyl-L-methionine</name>
        <dbReference type="ChEBI" id="CHEBI:59789"/>
    </ligand>
</feature>
<dbReference type="GO" id="GO:0008176">
    <property type="term" value="F:tRNA (guanine(46)-N7)-methyltransferase activity"/>
    <property type="evidence" value="ECO:0007669"/>
    <property type="project" value="UniProtKB-UniRule"/>
</dbReference>
<comment type="pathway">
    <text evidence="9">tRNA modification; N(7)-methylguanine-tRNA biosynthesis.</text>
</comment>
<dbReference type="InterPro" id="IPR029063">
    <property type="entry name" value="SAM-dependent_MTases_sf"/>
</dbReference>
<dbReference type="OMA" id="LPNYFAK"/>
<evidence type="ECO:0000256" key="6">
    <source>
        <dbReference type="ARBA" id="ARBA00022694"/>
    </source>
</evidence>
<dbReference type="OrthoDB" id="47276at2759"/>